<name>A0ACB7FBT9_NIBAL</name>
<evidence type="ECO:0000313" key="1">
    <source>
        <dbReference type="EMBL" id="KAG8011368.1"/>
    </source>
</evidence>
<reference evidence="1" key="1">
    <citation type="submission" date="2020-04" db="EMBL/GenBank/DDBJ databases">
        <title>A chromosome-scale assembly and high-density genetic map of the yellow drum (Nibea albiflora) genome.</title>
        <authorList>
            <person name="Xu D."/>
            <person name="Zhang W."/>
            <person name="Chen R."/>
            <person name="Tan P."/>
            <person name="Wang L."/>
            <person name="Song H."/>
            <person name="Tian L."/>
            <person name="Zhu Q."/>
            <person name="Wang B."/>
        </authorList>
    </citation>
    <scope>NUCLEOTIDE SEQUENCE</scope>
    <source>
        <strain evidence="1">ZJHYS-2018</strain>
    </source>
</reference>
<sequence>MDVKVVYKKSQFAPLVDMMGLIQIPSVGNLITELSFKSAIINLNLNAGLYAEDDLVFRLGATTASVFESLKAKLDGTTSLTTKRGIKLANSLSLENRHIEGTHDSTVSMSTETFETAVSVATVAKIALPILNLEANQNLLADTKTKLNAVSTMRMKGDFNIPMIKAVGKAEAEHSLKMEGTFEYASMEASTRANMDGTVLEDYLVLGVLDNEVNMYLNNDGLRSTSKVIADAKLNYGTTKVIGMDVNENLAVEASWSRVYAVLKYTGNNEANLFDFNTNGKHVAQATIDFAPTSSLTADIEIDISQPSTLGDFIIFEKTVAEMTAAKQKMTTSVKFVSPMYTTNMVAEVEGNAPVFTVTFKSSANSAIVFLEYDMDGSTTANFENDALNMNTKVILTHADFTMDVNHAISQALSSSRHTLNVDITSPAYTDMNVRYAARRDGISASVSTPSTGFLGFQFNGRVLSQMSARVYGRYPSAPEVDVDMLTIRSSSKDADKITLQVMYNMEAPKVMLSELKMKLLSIISTFKMFAEKYMIPMNMEALDNVFNRFNEAYNAAINYDVQMSQLSVFFRNIFVQCQKTVQVFLDTAVKVLRETQFKLPRSDEMTTLPEVLKKVTSSIAYVLDTTIKIIYENMEDYYISFVEKFSSVKFRMPIGDAITGGQIIDQVKTTFRTIFNELVDFVKKMERLDTMLVKMGETMEAVVMKSQEFIDSVQSDYLDTVFFYINTMYRNLITVIKNVVDQVSGLTQEQVVNAFEYIVDMSVYALEQFNKTVYSFLDKASEEAQAYVKVSGGKLEIDLPFPFQQ</sequence>
<evidence type="ECO:0000313" key="2">
    <source>
        <dbReference type="Proteomes" id="UP000805704"/>
    </source>
</evidence>
<comment type="caution">
    <text evidence="1">The sequence shown here is derived from an EMBL/GenBank/DDBJ whole genome shotgun (WGS) entry which is preliminary data.</text>
</comment>
<dbReference type="EMBL" id="CM024802">
    <property type="protein sequence ID" value="KAG8011368.1"/>
    <property type="molecule type" value="Genomic_DNA"/>
</dbReference>
<organism evidence="1 2">
    <name type="scientific">Nibea albiflora</name>
    <name type="common">Yellow drum</name>
    <name type="synonym">Corvina albiflora</name>
    <dbReference type="NCBI Taxonomy" id="240163"/>
    <lineage>
        <taxon>Eukaryota</taxon>
        <taxon>Metazoa</taxon>
        <taxon>Chordata</taxon>
        <taxon>Craniata</taxon>
        <taxon>Vertebrata</taxon>
        <taxon>Euteleostomi</taxon>
        <taxon>Actinopterygii</taxon>
        <taxon>Neopterygii</taxon>
        <taxon>Teleostei</taxon>
        <taxon>Neoteleostei</taxon>
        <taxon>Acanthomorphata</taxon>
        <taxon>Eupercaria</taxon>
        <taxon>Sciaenidae</taxon>
        <taxon>Nibea</taxon>
    </lineage>
</organism>
<accession>A0ACB7FBT9</accession>
<gene>
    <name evidence="1" type="ORF">GBF38_006125</name>
</gene>
<protein>
    <submittedName>
        <fullName evidence="1">Uncharacterized protein</fullName>
    </submittedName>
</protein>
<keyword evidence="2" id="KW-1185">Reference proteome</keyword>
<dbReference type="Proteomes" id="UP000805704">
    <property type="component" value="Chromosome 14"/>
</dbReference>
<proteinExistence type="predicted"/>